<proteinExistence type="predicted"/>
<reference evidence="1 2" key="1">
    <citation type="submission" date="2016-05" db="EMBL/GenBank/DDBJ databases">
        <title>Genome sequencing reveals origins of a unique bacterial endosymbiosis in the earliest lineages of terrestrial Fungi.</title>
        <authorList>
            <consortium name="DOE Joint Genome Institute"/>
            <person name="Uehling J."/>
            <person name="Gryganskyi A."/>
            <person name="Hameed K."/>
            <person name="Tschaplinski T."/>
            <person name="Misztal P."/>
            <person name="Wu S."/>
            <person name="Desiro A."/>
            <person name="Vande Pol N."/>
            <person name="Du Z.-Y."/>
            <person name="Zienkiewicz A."/>
            <person name="Zienkiewicz K."/>
            <person name="Morin E."/>
            <person name="Tisserant E."/>
            <person name="Splivallo R."/>
            <person name="Hainaut M."/>
            <person name="Henrissat B."/>
            <person name="Ohm R."/>
            <person name="Kuo A."/>
            <person name="Yan J."/>
            <person name="Lipzen A."/>
            <person name="Nolan M."/>
            <person name="Labutti K."/>
            <person name="Barry K."/>
            <person name="Goldstein A."/>
            <person name="Labbe J."/>
            <person name="Schadt C."/>
            <person name="Tuskan G."/>
            <person name="Grigoriev I."/>
            <person name="Martin F."/>
            <person name="Vilgalys R."/>
            <person name="Bonito G."/>
        </authorList>
    </citation>
    <scope>NUCLEOTIDE SEQUENCE [LARGE SCALE GENOMIC DNA]</scope>
    <source>
        <strain evidence="1 2">AG-77</strain>
    </source>
</reference>
<gene>
    <name evidence="1" type="ORF">K457DRAFT_12495</name>
</gene>
<sequence length="651" mass="75763">MYPPSPLLSTPISSSQPSSPLEVPELLQLIFSFLNQRALRTAILVCRQWFFLNQHRLLREVIWDFRWKYSSPLPTLGRLEGAESLVLSNNQREIDWKSPDVDALLRSVHPSGIDPAARLNIAVGSLVRTLTGSHPIKELYSPLRKLELTSDFTEDWINRLSLPSTLTSLKIDKNWKFEIDVARVLIVCPLLESLELWSNYNVIAQGPYSDQGKDVLPNRLPLRSLVLANLRAPQTWVEDLLTVTPDLEILKLIRHDKYYAKRITEHWDWDRFRAHLLSLSLPRKQLFYGEHWHHRHDLLPLETDLTICSNTKERTFLYYDLTPKVVAFLKEQPVFLTSLEILQPKYVHCVRDGWTQYEKLPYTARPLHELLCECPNLRHLKTLKMHYMTDFMDVHRRIPLYSAPDNREQGQQHEQDTPPPNVPGIWICRDLETLHLELHLHDPVLDKGSHHTRILYGYIASVCPQLINLRIRFPHFCSTDDSNMDVRYRPYVLEGGLCLLAKLRYLERLWIVHLRFVCKNASELNWLAPSGRTEEHRENRKDVVDGWFITLREEAKKEANRQKNSARIEDEILGARANDEKLMAGLRNLGLLQDVVDIVTEMDTDEYSILPELYKVACGVHYEQNPEKEMQSLFYSPPAGLASRLLSWASP</sequence>
<evidence type="ECO:0000313" key="1">
    <source>
        <dbReference type="EMBL" id="OAQ36840.1"/>
    </source>
</evidence>
<dbReference type="Gene3D" id="3.80.10.10">
    <property type="entry name" value="Ribonuclease Inhibitor"/>
    <property type="match status" value="1"/>
</dbReference>
<keyword evidence="2" id="KW-1185">Reference proteome</keyword>
<dbReference type="Proteomes" id="UP000078512">
    <property type="component" value="Unassembled WGS sequence"/>
</dbReference>
<dbReference type="EMBL" id="KV442011">
    <property type="protein sequence ID" value="OAQ36840.1"/>
    <property type="molecule type" value="Genomic_DNA"/>
</dbReference>
<dbReference type="OrthoDB" id="2398163at2759"/>
<organism evidence="1 2">
    <name type="scientific">Linnemannia elongata AG-77</name>
    <dbReference type="NCBI Taxonomy" id="1314771"/>
    <lineage>
        <taxon>Eukaryota</taxon>
        <taxon>Fungi</taxon>
        <taxon>Fungi incertae sedis</taxon>
        <taxon>Mucoromycota</taxon>
        <taxon>Mortierellomycotina</taxon>
        <taxon>Mortierellomycetes</taxon>
        <taxon>Mortierellales</taxon>
        <taxon>Mortierellaceae</taxon>
        <taxon>Linnemannia</taxon>
    </lineage>
</organism>
<evidence type="ECO:0008006" key="3">
    <source>
        <dbReference type="Google" id="ProtNLM"/>
    </source>
</evidence>
<name>A0A197KH26_9FUNG</name>
<dbReference type="AlphaFoldDB" id="A0A197KH26"/>
<accession>A0A197KH26</accession>
<dbReference type="InterPro" id="IPR036047">
    <property type="entry name" value="F-box-like_dom_sf"/>
</dbReference>
<protein>
    <recommendedName>
        <fullName evidence="3">F-box domain-containing protein</fullName>
    </recommendedName>
</protein>
<evidence type="ECO:0000313" key="2">
    <source>
        <dbReference type="Proteomes" id="UP000078512"/>
    </source>
</evidence>
<dbReference type="InterPro" id="IPR032675">
    <property type="entry name" value="LRR_dom_sf"/>
</dbReference>
<dbReference type="SUPFAM" id="SSF81383">
    <property type="entry name" value="F-box domain"/>
    <property type="match status" value="1"/>
</dbReference>
<dbReference type="CDD" id="cd09917">
    <property type="entry name" value="F-box_SF"/>
    <property type="match status" value="1"/>
</dbReference>